<name>A0A222ZQX7_9CAUD</name>
<protein>
    <submittedName>
        <fullName evidence="1">Uncharacterized protein</fullName>
    </submittedName>
</protein>
<dbReference type="EMBL" id="MF140414">
    <property type="protein sequence ID" value="ASR87146.1"/>
    <property type="molecule type" value="Genomic_DNA"/>
</dbReference>
<dbReference type="Proteomes" id="UP000223247">
    <property type="component" value="Segment"/>
</dbReference>
<dbReference type="RefSeq" id="YP_010012697.1">
    <property type="nucleotide sequence ID" value="NC_053505.1"/>
</dbReference>
<sequence>MSNETKEQQIESIMELLNAPVEPLHPDLQRHMVDTGLFGPMLKHPLVFAMFMHEKEHARLNAHYEYKRRALADAIKARKWNTAVFLHERPYRLDAFASIAHNMTDEEYWSLLGQIWTDSENIYENRWEWEDLLTCERSDRHHIMSDEEQELLAMLPETDIPVYRGYREEGGEDGLSWTLFKARARWFARRFHNEGDDTCPRIVSGTVNRDQVIAHFTNRDEMEIVILPEHVSNWKVEEV</sequence>
<dbReference type="GeneID" id="63209229"/>
<proteinExistence type="predicted"/>
<evidence type="ECO:0000313" key="2">
    <source>
        <dbReference type="Proteomes" id="UP000223247"/>
    </source>
</evidence>
<dbReference type="KEGG" id="vg:63209229"/>
<keyword evidence="2" id="KW-1185">Reference proteome</keyword>
<organism evidence="1 2">
    <name type="scientific">Mycobacterium phage Krypton555</name>
    <dbReference type="NCBI Taxonomy" id="2015885"/>
    <lineage>
        <taxon>Viruses</taxon>
        <taxon>Duplodnaviria</taxon>
        <taxon>Heunggongvirae</taxon>
        <taxon>Uroviricota</taxon>
        <taxon>Caudoviricetes</taxon>
        <taxon>Vilmaviridae</taxon>
        <taxon>Lclasvirinae</taxon>
        <taxon>Lumosvirus</taxon>
        <taxon>Lumosvirus krypton555</taxon>
    </lineage>
</organism>
<reference evidence="1 2" key="1">
    <citation type="submission" date="2017-05" db="EMBL/GenBank/DDBJ databases">
        <authorList>
            <person name="Stoner T.H."/>
            <person name="Garlena R.A."/>
            <person name="Russell D.A."/>
            <person name="Pope W.H."/>
            <person name="Jacobs-Sera D."/>
            <person name="Hatfull G.F."/>
        </authorList>
    </citation>
    <scope>NUCLEOTIDE SEQUENCE [LARGE SCALE GENOMIC DNA]</scope>
</reference>
<gene>
    <name evidence="1" type="primary">122</name>
    <name evidence="1" type="ORF">KRYPTON555_122</name>
</gene>
<evidence type="ECO:0000313" key="1">
    <source>
        <dbReference type="EMBL" id="ASR87146.1"/>
    </source>
</evidence>
<accession>A0A222ZQX7</accession>